<dbReference type="GO" id="GO:0003824">
    <property type="term" value="F:catalytic activity"/>
    <property type="evidence" value="ECO:0007669"/>
    <property type="project" value="InterPro"/>
</dbReference>
<dbReference type="eggNOG" id="COG0154">
    <property type="taxonomic scope" value="Bacteria"/>
</dbReference>
<dbReference type="PANTHER" id="PTHR11895">
    <property type="entry name" value="TRANSAMIDASE"/>
    <property type="match status" value="1"/>
</dbReference>
<dbReference type="InterPro" id="IPR000120">
    <property type="entry name" value="Amidase"/>
</dbReference>
<dbReference type="PANTHER" id="PTHR11895:SF176">
    <property type="entry name" value="AMIDASE AMID-RELATED"/>
    <property type="match status" value="1"/>
</dbReference>
<evidence type="ECO:0000313" key="3">
    <source>
        <dbReference type="Proteomes" id="UP000006230"/>
    </source>
</evidence>
<sequence length="482" mass="50619">MNAHSKVADLSTRDIPDLSLMETSALIASGQATPLEVTQAVLSRIDEVEDKITAYITVTRDRALEQAETATKERAAGLDRGPLHGIPFALKDLCETDFAPTSAGLDLLRDNETGRNATVTERLEQAGCITMGKLGMTEGAYSGHNDKMSVPKNPWNPKCWAGSSSSGSGASVAAGLCFGATGSDTGGSIRFPSGSCGITGMKGTWGRVSRHGVFALADSLDHVGPMARSAEDCAAILTAIAGADANDPTALLAEVPDYLAACTEPIRGLRIGLDRATVIDAAAPETAQVLNEAIAVFESLGAEIVPISFPWPTEAVDQWTVLCAIEVALAHQGRFPEQRDGYAPHLTELLDYGLTLSAKDVGAAMQWRLVYNGSVARAMHGVDMVLFPITGAPMPELDNVYGAPTAGQGENLGDMLKFTAPADFTGFPSLTLPGGFDSRGAPIGFQLMGPALTEATLFKAGAAFQRVTDWHTLRPDLAPFKG</sequence>
<protein>
    <submittedName>
        <fullName evidence="2">Amidase</fullName>
    </submittedName>
</protein>
<organism evidence="2 3">
    <name type="scientific">Salipiger bermudensis (strain DSM 26914 / JCM 13377 / KCTC 12554 / HTCC2601)</name>
    <name type="common">Pelagibaca bermudensis</name>
    <dbReference type="NCBI Taxonomy" id="314265"/>
    <lineage>
        <taxon>Bacteria</taxon>
        <taxon>Pseudomonadati</taxon>
        <taxon>Pseudomonadota</taxon>
        <taxon>Alphaproteobacteria</taxon>
        <taxon>Rhodobacterales</taxon>
        <taxon>Roseobacteraceae</taxon>
        <taxon>Salipiger</taxon>
    </lineage>
</organism>
<dbReference type="STRING" id="314265.R2601_13429"/>
<keyword evidence="3" id="KW-1185">Reference proteome</keyword>
<dbReference type="Gene3D" id="3.90.1300.10">
    <property type="entry name" value="Amidase signature (AS) domain"/>
    <property type="match status" value="1"/>
</dbReference>
<proteinExistence type="predicted"/>
<name>Q0FRM8_SALBH</name>
<dbReference type="SUPFAM" id="SSF75304">
    <property type="entry name" value="Amidase signature (AS) enzymes"/>
    <property type="match status" value="1"/>
</dbReference>
<dbReference type="EMBL" id="AATQ01000011">
    <property type="protein sequence ID" value="EAU46826.1"/>
    <property type="molecule type" value="Genomic_DNA"/>
</dbReference>
<gene>
    <name evidence="2" type="ORF">R2601_13429</name>
</gene>
<dbReference type="HOGENOM" id="CLU_009600_0_3_5"/>
<accession>Q0FRM8</accession>
<dbReference type="Pfam" id="PF01425">
    <property type="entry name" value="Amidase"/>
    <property type="match status" value="1"/>
</dbReference>
<dbReference type="RefSeq" id="WP_007794906.1">
    <property type="nucleotide sequence ID" value="NZ_DS022276.1"/>
</dbReference>
<dbReference type="InterPro" id="IPR023631">
    <property type="entry name" value="Amidase_dom"/>
</dbReference>
<dbReference type="InterPro" id="IPR036928">
    <property type="entry name" value="AS_sf"/>
</dbReference>
<dbReference type="OrthoDB" id="9777859at2"/>
<dbReference type="Proteomes" id="UP000006230">
    <property type="component" value="Unassembled WGS sequence"/>
</dbReference>
<evidence type="ECO:0000313" key="2">
    <source>
        <dbReference type="EMBL" id="EAU46826.1"/>
    </source>
</evidence>
<feature type="domain" description="Amidase" evidence="1">
    <location>
        <begin position="36"/>
        <end position="457"/>
    </location>
</feature>
<reference evidence="2 3" key="1">
    <citation type="journal article" date="2010" name="J. Bacteriol.">
        <title>Genome sequences of Pelagibaca bermudensis HTCC2601T and Maritimibacter alkaliphilus HTCC2654T, the type strains of two marine Roseobacter genera.</title>
        <authorList>
            <person name="Thrash J.C."/>
            <person name="Cho J.C."/>
            <person name="Ferriera S."/>
            <person name="Johnson J."/>
            <person name="Vergin K.L."/>
            <person name="Giovannoni S.J."/>
        </authorList>
    </citation>
    <scope>NUCLEOTIDE SEQUENCE [LARGE SCALE GENOMIC DNA]</scope>
    <source>
        <strain evidence="3">DSM 26914 / JCM 13377 / KCTC 12554 / HTCC2601</strain>
    </source>
</reference>
<evidence type="ECO:0000259" key="1">
    <source>
        <dbReference type="Pfam" id="PF01425"/>
    </source>
</evidence>
<dbReference type="AlphaFoldDB" id="Q0FRM8"/>
<comment type="caution">
    <text evidence="2">The sequence shown here is derived from an EMBL/GenBank/DDBJ whole genome shotgun (WGS) entry which is preliminary data.</text>
</comment>